<evidence type="ECO:0000313" key="2">
    <source>
        <dbReference type="Proteomes" id="UP000730618"/>
    </source>
</evidence>
<gene>
    <name evidence="1" type="ORF">PAECIP111802_05493</name>
</gene>
<evidence type="ECO:0000313" key="1">
    <source>
        <dbReference type="EMBL" id="CAG7653475.1"/>
    </source>
</evidence>
<proteinExistence type="predicted"/>
<dbReference type="EMBL" id="CAJVCE010000020">
    <property type="protein sequence ID" value="CAG7653475.1"/>
    <property type="molecule type" value="Genomic_DNA"/>
</dbReference>
<protein>
    <submittedName>
        <fullName evidence="1">Uncharacterized protein</fullName>
    </submittedName>
</protein>
<accession>A0ABN7TSJ7</accession>
<dbReference type="Proteomes" id="UP000730618">
    <property type="component" value="Unassembled WGS sequence"/>
</dbReference>
<dbReference type="RefSeq" id="WP_218101709.1">
    <property type="nucleotide sequence ID" value="NZ_CAJVCE010000020.1"/>
</dbReference>
<comment type="caution">
    <text evidence="1">The sequence shown here is derived from an EMBL/GenBank/DDBJ whole genome shotgun (WGS) entry which is preliminary data.</text>
</comment>
<organism evidence="1 2">
    <name type="scientific">Paenibacillus allorhizosphaerae</name>
    <dbReference type="NCBI Taxonomy" id="2849866"/>
    <lineage>
        <taxon>Bacteria</taxon>
        <taxon>Bacillati</taxon>
        <taxon>Bacillota</taxon>
        <taxon>Bacilli</taxon>
        <taxon>Bacillales</taxon>
        <taxon>Paenibacillaceae</taxon>
        <taxon>Paenibacillus</taxon>
    </lineage>
</organism>
<sequence length="141" mass="15585">MNGLAWNKRKAAHRSAVRWPLTMSWRMQLIAEAEAAARKAETGAELSRAVWALAKIAYAQMEEKTPEVLLFVREETVARKLSAAFALPDGAAKLLLELAAGDAEENVVKTKDATTIRSLQKLAVRLIQYTRSVRLALIAAR</sequence>
<keyword evidence="2" id="KW-1185">Reference proteome</keyword>
<name>A0ABN7TSJ7_9BACL</name>
<reference evidence="1 2" key="1">
    <citation type="submission" date="2021-06" db="EMBL/GenBank/DDBJ databases">
        <authorList>
            <person name="Criscuolo A."/>
        </authorList>
    </citation>
    <scope>NUCLEOTIDE SEQUENCE [LARGE SCALE GENOMIC DNA]</scope>
    <source>
        <strain evidence="2">CIP 111802</strain>
    </source>
</reference>